<feature type="domain" description="Fido" evidence="3">
    <location>
        <begin position="115"/>
        <end position="270"/>
    </location>
</feature>
<dbReference type="AlphaFoldDB" id="A0A1G2LTU0"/>
<gene>
    <name evidence="4" type="ORF">A3A10_02770</name>
</gene>
<dbReference type="Pfam" id="PF02661">
    <property type="entry name" value="Fic"/>
    <property type="match status" value="1"/>
</dbReference>
<dbReference type="InterPro" id="IPR003812">
    <property type="entry name" value="Fido"/>
</dbReference>
<reference evidence="4 5" key="1">
    <citation type="journal article" date="2016" name="Nat. Commun.">
        <title>Thousands of microbial genomes shed light on interconnected biogeochemical processes in an aquifer system.</title>
        <authorList>
            <person name="Anantharaman K."/>
            <person name="Brown C.T."/>
            <person name="Hug L.A."/>
            <person name="Sharon I."/>
            <person name="Castelle C.J."/>
            <person name="Probst A.J."/>
            <person name="Thomas B.C."/>
            <person name="Singh A."/>
            <person name="Wilkins M.J."/>
            <person name="Karaoz U."/>
            <person name="Brodie E.L."/>
            <person name="Williams K.H."/>
            <person name="Hubbard S.S."/>
            <person name="Banfield J.F."/>
        </authorList>
    </citation>
    <scope>NUCLEOTIDE SEQUENCE [LARGE SCALE GENOMIC DNA]</scope>
</reference>
<dbReference type="EMBL" id="MHRA01000033">
    <property type="protein sequence ID" value="OHA14973.1"/>
    <property type="molecule type" value="Genomic_DNA"/>
</dbReference>
<evidence type="ECO:0000313" key="4">
    <source>
        <dbReference type="EMBL" id="OHA14973.1"/>
    </source>
</evidence>
<dbReference type="PANTHER" id="PTHR13504:SF38">
    <property type="entry name" value="FIDO DOMAIN-CONTAINING PROTEIN"/>
    <property type="match status" value="1"/>
</dbReference>
<name>A0A1G2LTU0_9BACT</name>
<evidence type="ECO:0000256" key="1">
    <source>
        <dbReference type="PIRSR" id="PIRSR640198-1"/>
    </source>
</evidence>
<accession>A0A1G2LTU0</accession>
<dbReference type="Proteomes" id="UP000178116">
    <property type="component" value="Unassembled WGS sequence"/>
</dbReference>
<dbReference type="InterPro" id="IPR040198">
    <property type="entry name" value="Fido_containing"/>
</dbReference>
<evidence type="ECO:0000256" key="2">
    <source>
        <dbReference type="PIRSR" id="PIRSR640198-3"/>
    </source>
</evidence>
<dbReference type="Gene3D" id="1.10.3290.10">
    <property type="entry name" value="Fido-like domain"/>
    <property type="match status" value="1"/>
</dbReference>
<dbReference type="InterPro" id="IPR036597">
    <property type="entry name" value="Fido-like_dom_sf"/>
</dbReference>
<comment type="caution">
    <text evidence="4">The sequence shown here is derived from an EMBL/GenBank/DDBJ whole genome shotgun (WGS) entry which is preliminary data.</text>
</comment>
<feature type="active site" evidence="1">
    <location>
        <position position="202"/>
    </location>
</feature>
<dbReference type="PANTHER" id="PTHR13504">
    <property type="entry name" value="FIDO DOMAIN-CONTAINING PROTEIN DDB_G0283145"/>
    <property type="match status" value="1"/>
</dbReference>
<sequence>MVQGRKFKEIPLELYKPEWDSALASTVVELERLRVKRLGGPVPPYIFFQLKELFHWLESLGSTRIEGNRTTLAEFVEKVIEKIPKDTKEEQLREIFNVDRAIDFIEKNIQEGTEITRAHISEIHKTIVDGLTPPSKKGEGSDYPGQLRPINATIQKSDLVLPDTVKVPEYFDELLNFVNTKRDQKDDLLVTALAHHRMTWIHPFDNGNGRMVRMFTYALLIKQGFQVQTGRILNPTAIFCMNRDKYNEMLSEADTGEPGKILAWCDYVLAGLKEEIEKIDHLLDRKFTTEKVLLPALDFAIDRKQITQREHNILQALVRKDDMTLRSADLDTVIGEESPVQRSRIIKKLREKGMFHPLKEDGRIYTIGFINNYLLRGVIKSLEDNSFVPKSLNAK</sequence>
<organism evidence="4 5">
    <name type="scientific">Candidatus Tagabacteria bacterium RIFCSPLOWO2_01_FULL_42_9</name>
    <dbReference type="NCBI Taxonomy" id="1802296"/>
    <lineage>
        <taxon>Bacteria</taxon>
        <taxon>Candidatus Tagaibacteriota</taxon>
    </lineage>
</organism>
<dbReference type="PROSITE" id="PS51459">
    <property type="entry name" value="FIDO"/>
    <property type="match status" value="1"/>
</dbReference>
<evidence type="ECO:0000313" key="5">
    <source>
        <dbReference type="Proteomes" id="UP000178116"/>
    </source>
</evidence>
<dbReference type="SUPFAM" id="SSF140931">
    <property type="entry name" value="Fic-like"/>
    <property type="match status" value="1"/>
</dbReference>
<protein>
    <recommendedName>
        <fullName evidence="3">Fido domain-containing protein</fullName>
    </recommendedName>
</protein>
<feature type="site" description="Important for autoinhibition of adenylyltransferase activity" evidence="2">
    <location>
        <position position="66"/>
    </location>
</feature>
<evidence type="ECO:0000259" key="3">
    <source>
        <dbReference type="PROSITE" id="PS51459"/>
    </source>
</evidence>
<proteinExistence type="predicted"/>